<keyword evidence="2 4" id="KW-0442">Lipid degradation</keyword>
<dbReference type="AlphaFoldDB" id="E6STL6"/>
<sequence length="822" mass="94940">MHICCKGITICKVVMPFLVHFYCCKNVFSVEYEVFGNYCLYLALNIWTFIIRNYIIMKRFLLFLSSLLCLLPILQAQKVGLVLSGGGAKGMTHIGIIRALEENNIPIDYIAGTSMGAIIGSLYAMGYSPDDMEALLRSPDFKRWYSGKVESKYEYYFKKNRPTPEFFNIRFAFKDSLHAKPQIIPTSMVNPIQMNLVFVELFARATAACGGSFNKLFIPFRCIASDVYNKKPLILRKGDLGDAVRASMSFPFVFKPIEINNVLAYDGGIYNNFPTDVMREDFHPDIIIGSVVAANPSKPKENDLMSQIENMVMQKTDYSIPDSLGIVMTFKYDDINLLDFDRLQELHDIGYNRTINMMDSIKKRIHRRVNADNVRLRRLVYRSNLPQLRFRDIYIEGANTQQQAYIKKEFHDEAHEVFTYEDLKRGYFRLLADNMISEIIPHAVYDRESDLYELHLKVKMEDNFSVRLGGSVSTTSSNQIYLGLGYQNLNYYSKEITFDGQLGKIYNNAQLMARFDLPTHIPTSYRFIASISTFDYYKKDKLFSKNDSPSFNSKDERFVKFMVALPFLANKRAEFGLGYGKLEDNYFQSNIIDFDKDRSDKSSYKLWGGSIGFYGSTLNTRQYATKGYLEKLTAQIFTGKERFIPGNPSSIEQNVIKERQSWLQISYMKEAYHSMNPKFTLGWMAEALYSSKNFSENYTATMMQAGEFAPTPHSQLMYNEAFRANQYMAAGIKPVYILNDMFQFRSEFYGFVPIFPIEKNTLNKAFYGKAFSRFEYMGELSVICHLPFGAISAYVNHYSSPKKEWNVGLTIGWQLFNYRFVE</sequence>
<dbReference type="Gene3D" id="2.40.160.50">
    <property type="entry name" value="membrane protein fhac: a member of the omp85/tpsb transporter family"/>
    <property type="match status" value="1"/>
</dbReference>
<keyword evidence="5" id="KW-1133">Transmembrane helix</keyword>
<dbReference type="GO" id="GO:0016787">
    <property type="term" value="F:hydrolase activity"/>
    <property type="evidence" value="ECO:0007669"/>
    <property type="project" value="UniProtKB-UniRule"/>
</dbReference>
<dbReference type="eggNOG" id="COG4775">
    <property type="taxonomic scope" value="Bacteria"/>
</dbReference>
<keyword evidence="8" id="KW-1185">Reference proteome</keyword>
<evidence type="ECO:0000256" key="5">
    <source>
        <dbReference type="SAM" id="Phobius"/>
    </source>
</evidence>
<dbReference type="Pfam" id="PF01734">
    <property type="entry name" value="Patatin"/>
    <property type="match status" value="1"/>
</dbReference>
<evidence type="ECO:0000256" key="1">
    <source>
        <dbReference type="ARBA" id="ARBA00022801"/>
    </source>
</evidence>
<dbReference type="GO" id="GO:0016042">
    <property type="term" value="P:lipid catabolic process"/>
    <property type="evidence" value="ECO:0007669"/>
    <property type="project" value="UniProtKB-UniRule"/>
</dbReference>
<name>E6STL6_BACT6</name>
<dbReference type="PANTHER" id="PTHR14226:SF29">
    <property type="entry name" value="NEUROPATHY TARGET ESTERASE SWS"/>
    <property type="match status" value="1"/>
</dbReference>
<feature type="active site" description="Nucleophile" evidence="4">
    <location>
        <position position="114"/>
    </location>
</feature>
<evidence type="ECO:0000256" key="2">
    <source>
        <dbReference type="ARBA" id="ARBA00022963"/>
    </source>
</evidence>
<dbReference type="SUPFAM" id="SSF52151">
    <property type="entry name" value="FabD/lysophospholipase-like"/>
    <property type="match status" value="1"/>
</dbReference>
<keyword evidence="5" id="KW-0472">Membrane</keyword>
<dbReference type="HOGENOM" id="CLU_021030_0_0_10"/>
<reference evidence="7 8" key="2">
    <citation type="journal article" date="2011" name="Stand. Genomic Sci.">
        <title>Complete genome sequence of Bacteroides helcogenes type strain (P 36-108).</title>
        <authorList>
            <person name="Pati A."/>
            <person name="Gronow S."/>
            <person name="Zeytun A."/>
            <person name="Lapidus A."/>
            <person name="Nolan M."/>
            <person name="Hammon N."/>
            <person name="Deshpande S."/>
            <person name="Cheng J.F."/>
            <person name="Tapia R."/>
            <person name="Han C."/>
            <person name="Goodwin L."/>
            <person name="Pitluck S."/>
            <person name="Liolios K."/>
            <person name="Pagani I."/>
            <person name="Ivanova N."/>
            <person name="Mavromatis K."/>
            <person name="Chen A."/>
            <person name="Palaniappan K."/>
            <person name="Land M."/>
            <person name="Hauser L."/>
            <person name="Chang Y.J."/>
            <person name="Jeffries C.D."/>
            <person name="Detter J.C."/>
            <person name="Brambilla E."/>
            <person name="Rohde M."/>
            <person name="Goker M."/>
            <person name="Woyke T."/>
            <person name="Bristow J."/>
            <person name="Eisen J.A."/>
            <person name="Markowitz V."/>
            <person name="Hugenholtz P."/>
            <person name="Kyrpides N.C."/>
            <person name="Klenk H.P."/>
            <person name="Lucas S."/>
        </authorList>
    </citation>
    <scope>NUCLEOTIDE SEQUENCE [LARGE SCALE GENOMIC DNA]</scope>
    <source>
        <strain evidence="8">ATCC 35417 / DSM 20613 / JCM 6297 / CCUG 15421 / P 36-108</strain>
    </source>
</reference>
<dbReference type="InterPro" id="IPR016035">
    <property type="entry name" value="Acyl_Trfase/lysoPLipase"/>
</dbReference>
<evidence type="ECO:0000313" key="7">
    <source>
        <dbReference type="EMBL" id="ADV44263.1"/>
    </source>
</evidence>
<accession>E6STL6</accession>
<keyword evidence="5" id="KW-0812">Transmembrane</keyword>
<keyword evidence="3 4" id="KW-0443">Lipid metabolism</keyword>
<dbReference type="PANTHER" id="PTHR14226">
    <property type="entry name" value="NEUROPATHY TARGET ESTERASE/SWISS CHEESE D.MELANOGASTER"/>
    <property type="match status" value="1"/>
</dbReference>
<dbReference type="KEGG" id="bhl:Bache_2295"/>
<feature type="active site" description="Proton acceptor" evidence="4">
    <location>
        <position position="266"/>
    </location>
</feature>
<dbReference type="InterPro" id="IPR002641">
    <property type="entry name" value="PNPLA_dom"/>
</dbReference>
<proteinExistence type="predicted"/>
<evidence type="ECO:0000259" key="6">
    <source>
        <dbReference type="PROSITE" id="PS51635"/>
    </source>
</evidence>
<feature type="transmembrane region" description="Helical" evidence="5">
    <location>
        <begin position="35"/>
        <end position="55"/>
    </location>
</feature>
<dbReference type="EMBL" id="CP002352">
    <property type="protein sequence ID" value="ADV44263.1"/>
    <property type="molecule type" value="Genomic_DNA"/>
</dbReference>
<gene>
    <name evidence="7" type="ordered locus">Bache_2295</name>
</gene>
<evidence type="ECO:0000313" key="8">
    <source>
        <dbReference type="Proteomes" id="UP000008630"/>
    </source>
</evidence>
<reference key="1">
    <citation type="submission" date="2010-11" db="EMBL/GenBank/DDBJ databases">
        <title>The complete genome of Bacteroides helcogenes P 36-108.</title>
        <authorList>
            <consortium name="US DOE Joint Genome Institute (JGI-PGF)"/>
            <person name="Lucas S."/>
            <person name="Copeland A."/>
            <person name="Lapidus A."/>
            <person name="Bruce D."/>
            <person name="Goodwin L."/>
            <person name="Pitluck S."/>
            <person name="Kyrpides N."/>
            <person name="Mavromatis K."/>
            <person name="Ivanova N."/>
            <person name="Zeytun A."/>
            <person name="Brettin T."/>
            <person name="Detter J.C."/>
            <person name="Tapia R."/>
            <person name="Han C."/>
            <person name="Land M."/>
            <person name="Hauser L."/>
            <person name="Markowitz V."/>
            <person name="Cheng J.-F."/>
            <person name="Hugenholtz P."/>
            <person name="Woyke T."/>
            <person name="Wu D."/>
            <person name="Gronow S."/>
            <person name="Wellnitz S."/>
            <person name="Brambilla E."/>
            <person name="Klenk H.-P."/>
            <person name="Eisen J.A."/>
        </authorList>
    </citation>
    <scope>NUCLEOTIDE SEQUENCE</scope>
    <source>
        <strain>P 36-108</strain>
    </source>
</reference>
<dbReference type="Proteomes" id="UP000008630">
    <property type="component" value="Chromosome"/>
</dbReference>
<evidence type="ECO:0000256" key="4">
    <source>
        <dbReference type="PROSITE-ProRule" id="PRU01161"/>
    </source>
</evidence>
<feature type="short sequence motif" description="GXSXG" evidence="4">
    <location>
        <begin position="112"/>
        <end position="116"/>
    </location>
</feature>
<dbReference type="Gene3D" id="3.40.1090.10">
    <property type="entry name" value="Cytosolic phospholipase A2 catalytic domain"/>
    <property type="match status" value="2"/>
</dbReference>
<dbReference type="CDD" id="cd07205">
    <property type="entry name" value="Pat_PNPLA6_PNPLA7_NTE1_like"/>
    <property type="match status" value="1"/>
</dbReference>
<dbReference type="InterPro" id="IPR050301">
    <property type="entry name" value="NTE"/>
</dbReference>
<feature type="short sequence motif" description="GXGXXG" evidence="4">
    <location>
        <begin position="85"/>
        <end position="90"/>
    </location>
</feature>
<feature type="domain" description="PNPLA" evidence="6">
    <location>
        <begin position="81"/>
        <end position="279"/>
    </location>
</feature>
<dbReference type="STRING" id="693979.Bache_2295"/>
<feature type="short sequence motif" description="DGA/G" evidence="4">
    <location>
        <begin position="266"/>
        <end position="268"/>
    </location>
</feature>
<dbReference type="PROSITE" id="PS51635">
    <property type="entry name" value="PNPLA"/>
    <property type="match status" value="1"/>
</dbReference>
<organism evidence="7 8">
    <name type="scientific">Bacteroides helcogenes (strain ATCC 35417 / DSM 20613 / JCM 6297 / CCUG 15421 / P 36-108)</name>
    <dbReference type="NCBI Taxonomy" id="693979"/>
    <lineage>
        <taxon>Bacteria</taxon>
        <taxon>Pseudomonadati</taxon>
        <taxon>Bacteroidota</taxon>
        <taxon>Bacteroidia</taxon>
        <taxon>Bacteroidales</taxon>
        <taxon>Bacteroidaceae</taxon>
        <taxon>Bacteroides</taxon>
    </lineage>
</organism>
<keyword evidence="1 4" id="KW-0378">Hydrolase</keyword>
<protein>
    <submittedName>
        <fullName evidence="7">Patatin</fullName>
    </submittedName>
</protein>
<dbReference type="eggNOG" id="COG1752">
    <property type="taxonomic scope" value="Bacteria"/>
</dbReference>
<evidence type="ECO:0000256" key="3">
    <source>
        <dbReference type="ARBA" id="ARBA00023098"/>
    </source>
</evidence>